<protein>
    <submittedName>
        <fullName evidence="2">Uncharacterized protein</fullName>
    </submittedName>
</protein>
<feature type="compositionally biased region" description="Basic and acidic residues" evidence="1">
    <location>
        <begin position="16"/>
        <end position="27"/>
    </location>
</feature>
<proteinExistence type="predicted"/>
<dbReference type="RefSeq" id="WP_334477263.1">
    <property type="nucleotide sequence ID" value="NZ_JAZHRV010000001.1"/>
</dbReference>
<dbReference type="EMBL" id="JAZHRV010000001">
    <property type="protein sequence ID" value="MEH2552897.1"/>
    <property type="molecule type" value="Genomic_DNA"/>
</dbReference>
<organism evidence="2 3">
    <name type="scientific">Bradyrhizobium algeriense</name>
    <dbReference type="NCBI Taxonomy" id="634784"/>
    <lineage>
        <taxon>Bacteria</taxon>
        <taxon>Pseudomonadati</taxon>
        <taxon>Pseudomonadota</taxon>
        <taxon>Alphaproteobacteria</taxon>
        <taxon>Hyphomicrobiales</taxon>
        <taxon>Nitrobacteraceae</taxon>
        <taxon>Bradyrhizobium</taxon>
    </lineage>
</organism>
<accession>A0ABU8B306</accession>
<sequence length="51" mass="5651">MHAFDAPGLPRTELPQYRERDGRIPVIGTDKEARGDALARVPAYLAARFGK</sequence>
<name>A0ABU8B306_9BRAD</name>
<comment type="caution">
    <text evidence="2">The sequence shown here is derived from an EMBL/GenBank/DDBJ whole genome shotgun (WGS) entry which is preliminary data.</text>
</comment>
<dbReference type="Proteomes" id="UP001364224">
    <property type="component" value="Unassembled WGS sequence"/>
</dbReference>
<feature type="region of interest" description="Disordered" evidence="1">
    <location>
        <begin position="1"/>
        <end position="27"/>
    </location>
</feature>
<evidence type="ECO:0000256" key="1">
    <source>
        <dbReference type="SAM" id="MobiDB-lite"/>
    </source>
</evidence>
<evidence type="ECO:0000313" key="2">
    <source>
        <dbReference type="EMBL" id="MEH2552897.1"/>
    </source>
</evidence>
<reference evidence="2 3" key="1">
    <citation type="submission" date="2024-02" db="EMBL/GenBank/DDBJ databases">
        <title>Adaptive strategies in a cosmopolitan and abundant soil bacterium.</title>
        <authorList>
            <person name="Carini P."/>
        </authorList>
    </citation>
    <scope>NUCLEOTIDE SEQUENCE [LARGE SCALE GENOMIC DNA]</scope>
    <source>
        <strain evidence="2 3">AZCC 1608</strain>
    </source>
</reference>
<evidence type="ECO:0000313" key="3">
    <source>
        <dbReference type="Proteomes" id="UP001364224"/>
    </source>
</evidence>
<gene>
    <name evidence="2" type="ORF">V1286_000426</name>
</gene>
<keyword evidence="3" id="KW-1185">Reference proteome</keyword>